<evidence type="ECO:0000313" key="16">
    <source>
        <dbReference type="EMBL" id="MFJ1269343.1"/>
    </source>
</evidence>
<gene>
    <name evidence="16" type="primary">hemN</name>
    <name evidence="16" type="ORF">ACD661_12315</name>
</gene>
<dbReference type="PANTHER" id="PTHR13932">
    <property type="entry name" value="COPROPORPHYRINIGEN III OXIDASE"/>
    <property type="match status" value="1"/>
</dbReference>
<dbReference type="InterPro" id="IPR013785">
    <property type="entry name" value="Aldolase_TIM"/>
</dbReference>
<feature type="domain" description="Radical SAM core" evidence="15">
    <location>
        <begin position="65"/>
        <end position="298"/>
    </location>
</feature>
<name>A0ABW8D9E9_9GAMM</name>
<evidence type="ECO:0000256" key="14">
    <source>
        <dbReference type="PIRNR" id="PIRNR000167"/>
    </source>
</evidence>
<comment type="subcellular location">
    <subcellularLocation>
        <location evidence="1 14">Cytoplasm</location>
    </subcellularLocation>
</comment>
<evidence type="ECO:0000256" key="10">
    <source>
        <dbReference type="ARBA" id="ARBA00023004"/>
    </source>
</evidence>
<dbReference type="SUPFAM" id="SSF102114">
    <property type="entry name" value="Radical SAM enzymes"/>
    <property type="match status" value="1"/>
</dbReference>
<dbReference type="Pfam" id="PF04055">
    <property type="entry name" value="Radical_SAM"/>
    <property type="match status" value="1"/>
</dbReference>
<comment type="pathway">
    <text evidence="2 14">Porphyrin-containing compound metabolism; protoporphyrin-IX biosynthesis; protoporphyrinogen-IX from coproporphyrinogen-III (AdoMet route): step 1/1.</text>
</comment>
<dbReference type="PIRSF" id="PIRSF000167">
    <property type="entry name" value="HemN"/>
    <property type="match status" value="1"/>
</dbReference>
<proteinExistence type="inferred from homology"/>
<evidence type="ECO:0000256" key="3">
    <source>
        <dbReference type="ARBA" id="ARBA00005493"/>
    </source>
</evidence>
<reference evidence="16 17" key="1">
    <citation type="submission" date="2024-08" db="EMBL/GenBank/DDBJ databases">
        <title>Draft Genome Sequence of Legionella lytica strain DSB2004, Isolated From a Fire Sprinkler System.</title>
        <authorList>
            <person name="Everhart A.D."/>
            <person name="Kidane D.T."/>
            <person name="Farone A.L."/>
            <person name="Farone M.B."/>
        </authorList>
    </citation>
    <scope>NUCLEOTIDE SEQUENCE [LARGE SCALE GENOMIC DNA]</scope>
    <source>
        <strain evidence="16 17">DSB2004</strain>
    </source>
</reference>
<evidence type="ECO:0000256" key="4">
    <source>
        <dbReference type="ARBA" id="ARBA00011245"/>
    </source>
</evidence>
<evidence type="ECO:0000256" key="5">
    <source>
        <dbReference type="ARBA" id="ARBA00022485"/>
    </source>
</evidence>
<keyword evidence="17" id="KW-1185">Reference proteome</keyword>
<evidence type="ECO:0000256" key="9">
    <source>
        <dbReference type="ARBA" id="ARBA00023002"/>
    </source>
</evidence>
<keyword evidence="11 14" id="KW-0411">Iron-sulfur</keyword>
<evidence type="ECO:0000256" key="6">
    <source>
        <dbReference type="ARBA" id="ARBA00022490"/>
    </source>
</evidence>
<dbReference type="Gene3D" id="1.10.10.920">
    <property type="match status" value="1"/>
</dbReference>
<dbReference type="PANTHER" id="PTHR13932:SF6">
    <property type="entry name" value="OXYGEN-INDEPENDENT COPROPORPHYRINOGEN III OXIDASE"/>
    <property type="match status" value="1"/>
</dbReference>
<protein>
    <recommendedName>
        <fullName evidence="14">Coproporphyrinogen-III oxidase</fullName>
        <ecNumber evidence="14">1.3.98.3</ecNumber>
    </recommendedName>
</protein>
<dbReference type="SFLD" id="SFLDG01065">
    <property type="entry name" value="anaerobic_coproporphyrinogen-I"/>
    <property type="match status" value="1"/>
</dbReference>
<dbReference type="InterPro" id="IPR007197">
    <property type="entry name" value="rSAM"/>
</dbReference>
<comment type="similarity">
    <text evidence="3 14">Belongs to the anaerobic coproporphyrinogen-III oxidase family.</text>
</comment>
<dbReference type="GO" id="GO:0051989">
    <property type="term" value="F:coproporphyrinogen dehydrogenase activity"/>
    <property type="evidence" value="ECO:0007669"/>
    <property type="project" value="UniProtKB-EC"/>
</dbReference>
<comment type="caution">
    <text evidence="16">The sequence shown here is derived from an EMBL/GenBank/DDBJ whole genome shotgun (WGS) entry which is preliminary data.</text>
</comment>
<dbReference type="RefSeq" id="WP_400188166.1">
    <property type="nucleotide sequence ID" value="NZ_JBGORX010000005.1"/>
</dbReference>
<keyword evidence="6 14" id="KW-0963">Cytoplasm</keyword>
<evidence type="ECO:0000313" key="17">
    <source>
        <dbReference type="Proteomes" id="UP001615550"/>
    </source>
</evidence>
<dbReference type="SMART" id="SM00729">
    <property type="entry name" value="Elp3"/>
    <property type="match status" value="1"/>
</dbReference>
<comment type="catalytic activity">
    <reaction evidence="13 14">
        <text>coproporphyrinogen III + 2 S-adenosyl-L-methionine = protoporphyrinogen IX + 2 5'-deoxyadenosine + 2 L-methionine + 2 CO2</text>
        <dbReference type="Rhea" id="RHEA:15425"/>
        <dbReference type="ChEBI" id="CHEBI:16526"/>
        <dbReference type="ChEBI" id="CHEBI:17319"/>
        <dbReference type="ChEBI" id="CHEBI:57307"/>
        <dbReference type="ChEBI" id="CHEBI:57309"/>
        <dbReference type="ChEBI" id="CHEBI:57844"/>
        <dbReference type="ChEBI" id="CHEBI:59789"/>
        <dbReference type="EC" id="1.3.98.3"/>
    </reaction>
</comment>
<evidence type="ECO:0000259" key="15">
    <source>
        <dbReference type="PROSITE" id="PS51918"/>
    </source>
</evidence>
<dbReference type="InterPro" id="IPR058240">
    <property type="entry name" value="rSAM_sf"/>
</dbReference>
<comment type="subunit">
    <text evidence="4">Monomer.</text>
</comment>
<evidence type="ECO:0000256" key="8">
    <source>
        <dbReference type="ARBA" id="ARBA00022723"/>
    </source>
</evidence>
<keyword evidence="12 14" id="KW-0627">Porphyrin biosynthesis</keyword>
<dbReference type="Gene3D" id="3.20.20.70">
    <property type="entry name" value="Aldolase class I"/>
    <property type="match status" value="1"/>
</dbReference>
<sequence length="472" mass="53461">MAEPGIPSVTKSLYNNGDGMFLNDISEQLILNYEGQIPRYTSYPTAPHFSPEINSAIYSQWLSTLPAQDKLSLYIHIPFCRQLCWYCGCATKVSNKDSSLGAYIHLVKQEIALVAARLSSTRVTHIHFGGGSPTILPSPLFLDLMNSIHNLFNVSPHAEIAIEVDPRTVDAEKVKAYASAGVNRVSIGAQDFNLEVQQAINRVQSFELVQSCVNLFRQHGMNNINLDLIYGLPKQTIESIKNNIDAIFLLNPNRISLFAYAHVHWMKKHMQLIQEKDLPNNTTRIEMFVTASEKLKQRGYLPIGLDHFATPSDAMTRALNTKTLKRNFQGYSIERAPHLIGLGISSISQLGNGYAQNTSELKQYKSDILNHQLPITRGIEISIEDQLRKKIIDEIMCYLKVDLKEQCELFNYPFNYFDEELNLLDGLVRDGLVAVSNYVIHIHPKARQITRVVSSYFDRFFKKSTQKHSKIA</sequence>
<keyword evidence="9 14" id="KW-0560">Oxidoreductase</keyword>
<dbReference type="SFLD" id="SFLDS00029">
    <property type="entry name" value="Radical_SAM"/>
    <property type="match status" value="1"/>
</dbReference>
<keyword evidence="7 14" id="KW-0949">S-adenosyl-L-methionine</keyword>
<organism evidence="16 17">
    <name type="scientific">Legionella lytica</name>
    <dbReference type="NCBI Taxonomy" id="96232"/>
    <lineage>
        <taxon>Bacteria</taxon>
        <taxon>Pseudomonadati</taxon>
        <taxon>Pseudomonadota</taxon>
        <taxon>Gammaproteobacteria</taxon>
        <taxon>Legionellales</taxon>
        <taxon>Legionellaceae</taxon>
        <taxon>Legionella</taxon>
    </lineage>
</organism>
<keyword evidence="10 14" id="KW-0408">Iron</keyword>
<evidence type="ECO:0000256" key="2">
    <source>
        <dbReference type="ARBA" id="ARBA00004785"/>
    </source>
</evidence>
<dbReference type="CDD" id="cd01335">
    <property type="entry name" value="Radical_SAM"/>
    <property type="match status" value="1"/>
</dbReference>
<evidence type="ECO:0000256" key="12">
    <source>
        <dbReference type="ARBA" id="ARBA00023244"/>
    </source>
</evidence>
<dbReference type="InterPro" id="IPR004558">
    <property type="entry name" value="Coprogen_oxidase_HemN"/>
</dbReference>
<comment type="cofactor">
    <cofactor evidence="14">
        <name>[4Fe-4S] cluster</name>
        <dbReference type="ChEBI" id="CHEBI:49883"/>
    </cofactor>
    <text evidence="14">Binds 1 [4Fe-4S] cluster. The cluster is coordinated with 3 cysteines and an exchangeable S-adenosyl-L-methionine.</text>
</comment>
<evidence type="ECO:0000256" key="7">
    <source>
        <dbReference type="ARBA" id="ARBA00022691"/>
    </source>
</evidence>
<dbReference type="Proteomes" id="UP001615550">
    <property type="component" value="Unassembled WGS sequence"/>
</dbReference>
<dbReference type="EC" id="1.3.98.3" evidence="14"/>
<accession>A0ABW8D9E9</accession>
<evidence type="ECO:0000256" key="11">
    <source>
        <dbReference type="ARBA" id="ARBA00023014"/>
    </source>
</evidence>
<dbReference type="InterPro" id="IPR006638">
    <property type="entry name" value="Elp3/MiaA/NifB-like_rSAM"/>
</dbReference>
<evidence type="ECO:0000256" key="1">
    <source>
        <dbReference type="ARBA" id="ARBA00004496"/>
    </source>
</evidence>
<keyword evidence="8 14" id="KW-0479">Metal-binding</keyword>
<keyword evidence="5 14" id="KW-0004">4Fe-4S</keyword>
<dbReference type="NCBIfam" id="TIGR00538">
    <property type="entry name" value="hemN"/>
    <property type="match status" value="1"/>
</dbReference>
<evidence type="ECO:0000256" key="13">
    <source>
        <dbReference type="ARBA" id="ARBA00048321"/>
    </source>
</evidence>
<dbReference type="InterPro" id="IPR034505">
    <property type="entry name" value="Coproporphyrinogen-III_oxidase"/>
</dbReference>
<dbReference type="EMBL" id="JBGORX010000005">
    <property type="protein sequence ID" value="MFJ1269343.1"/>
    <property type="molecule type" value="Genomic_DNA"/>
</dbReference>
<dbReference type="PROSITE" id="PS51918">
    <property type="entry name" value="RADICAL_SAM"/>
    <property type="match status" value="1"/>
</dbReference>